<accession>A0A9W6KVZ0</accession>
<protein>
    <recommendedName>
        <fullName evidence="3">EVE domain-containing protein</fullName>
    </recommendedName>
</protein>
<name>A0A9W6KVZ0_9ACTN</name>
<keyword evidence="2" id="KW-1185">Reference proteome</keyword>
<gene>
    <name evidence="1" type="ORF">GCM10017581_082240</name>
</gene>
<reference evidence="1" key="2">
    <citation type="submission" date="2023-01" db="EMBL/GenBank/DDBJ databases">
        <authorList>
            <person name="Sun Q."/>
            <person name="Evtushenko L."/>
        </authorList>
    </citation>
    <scope>NUCLEOTIDE SEQUENCE</scope>
    <source>
        <strain evidence="1">VKM Ac-1321</strain>
    </source>
</reference>
<sequence length="142" mass="15884">MGMVSLDNLGAWLLKANGNTSDIAEVAARREPIPHWCVQPSYRTDLMAAGQPLLFWVSGRRHPGVWATGELTGPASWDLVPHQRKLRVPLRLRWLDEHHRIPRPALLADPELAALEVLRQPQAANPSFVTKSQLAAVQQRHS</sequence>
<evidence type="ECO:0000313" key="1">
    <source>
        <dbReference type="EMBL" id="GLL06474.1"/>
    </source>
</evidence>
<dbReference type="AlphaFoldDB" id="A0A9W6KVZ0"/>
<proteinExistence type="predicted"/>
<dbReference type="EMBL" id="BSFP01000073">
    <property type="protein sequence ID" value="GLL06474.1"/>
    <property type="molecule type" value="Genomic_DNA"/>
</dbReference>
<evidence type="ECO:0008006" key="3">
    <source>
        <dbReference type="Google" id="ProtNLM"/>
    </source>
</evidence>
<dbReference type="SUPFAM" id="SSF88697">
    <property type="entry name" value="PUA domain-like"/>
    <property type="match status" value="1"/>
</dbReference>
<dbReference type="InterPro" id="IPR015947">
    <property type="entry name" value="PUA-like_sf"/>
</dbReference>
<reference evidence="1" key="1">
    <citation type="journal article" date="2014" name="Int. J. Syst. Evol. Microbiol.">
        <title>Complete genome sequence of Corynebacterium casei LMG S-19264T (=DSM 44701T), isolated from a smear-ripened cheese.</title>
        <authorList>
            <consortium name="US DOE Joint Genome Institute (JGI-PGF)"/>
            <person name="Walter F."/>
            <person name="Albersmeier A."/>
            <person name="Kalinowski J."/>
            <person name="Ruckert C."/>
        </authorList>
    </citation>
    <scope>NUCLEOTIDE SEQUENCE</scope>
    <source>
        <strain evidence="1">VKM Ac-1321</strain>
    </source>
</reference>
<comment type="caution">
    <text evidence="1">The sequence shown here is derived from an EMBL/GenBank/DDBJ whole genome shotgun (WGS) entry which is preliminary data.</text>
</comment>
<evidence type="ECO:0000313" key="2">
    <source>
        <dbReference type="Proteomes" id="UP001143480"/>
    </source>
</evidence>
<dbReference type="Proteomes" id="UP001143480">
    <property type="component" value="Unassembled WGS sequence"/>
</dbReference>
<organism evidence="1 2">
    <name type="scientific">Dactylosporangium matsuzakiense</name>
    <dbReference type="NCBI Taxonomy" id="53360"/>
    <lineage>
        <taxon>Bacteria</taxon>
        <taxon>Bacillati</taxon>
        <taxon>Actinomycetota</taxon>
        <taxon>Actinomycetes</taxon>
        <taxon>Micromonosporales</taxon>
        <taxon>Micromonosporaceae</taxon>
        <taxon>Dactylosporangium</taxon>
    </lineage>
</organism>